<feature type="compositionally biased region" description="Polar residues" evidence="5">
    <location>
        <begin position="231"/>
        <end position="241"/>
    </location>
</feature>
<keyword evidence="1 4" id="KW-0802">TPR repeat</keyword>
<feature type="repeat" description="TPR" evidence="4">
    <location>
        <begin position="610"/>
        <end position="643"/>
    </location>
</feature>
<dbReference type="PROSITE" id="PS50005">
    <property type="entry name" value="TPR"/>
    <property type="match status" value="4"/>
</dbReference>
<dbReference type="Pfam" id="PF12895">
    <property type="entry name" value="ANAPC3"/>
    <property type="match status" value="1"/>
</dbReference>
<sequence>MNSAGSGPVTPQLREMIVRCSSDKKRTIAQEITEMMTYYAFDDAIFLAELYYETQTDPDNLEEALFLYADCLYRANKKEECYGLLRSADLSGAKLHYLFARVAFDLSKNDECRGALFEHDNGIIREAILEDSRVAAHANFLHAQLLCDENHMDLAVESCEKALDENIFLWTAIITYLRFGGENLSATFDKHSDKTNGSEVTSPSAVMKSATPSSTSAGPSVSSIATRGRIPSTNPTPEAGNSSRGPSTRRTTRSSVPSVDRELRYLPATTSSRQTTTPVTTSGRTRPVAPRKSSRISEMSSRRSDSSATTASTAAACRAALFTQPERPHTRATHSSRNRSNAALNSDTENSNAANTRSRDTGGSRGSASSQRTNPVRSSIRIADAAANKNSKNANQRKRNEKQPLVSRNSNLARSLSGSSNSVASTGSDRLSDDGLSQMNAPMSSVASSLNNDDLGDAVEVSYDDRYKWLFDLYRHISFIEECISTYNWKTADALFAKLDKEILLNTSMIRLQLGRACFEQSEYRECRVILSDLHERKKWKVEGTELLSTSMWHLQDTHALSALAQTLTTESRERAQSWCVAGNCFSLQRQHTQAIECMERAIQLDKRFAYAYTLLGHELIVQDDLDKASGSFRSALLLSPRDYRAWYGLGLVHLKKEQNTIALTNIQKAVSINPTNRAMLCTLSTIEQQRGKTDTALVLIDRALTLNPLDVACRFNRARLLFESKRNDECLKELEKLKASSPDEAFIYHLLARVHRRMGNTHLALLSYSWAAELDPRGEQNPTDTNHVTREEYEDDEYGSPV</sequence>
<feature type="compositionally biased region" description="Low complexity" evidence="5">
    <location>
        <begin position="383"/>
        <end position="394"/>
    </location>
</feature>
<comment type="similarity">
    <text evidence="2">Belongs to the APC3/CDC27 family.</text>
</comment>
<evidence type="ECO:0000256" key="3">
    <source>
        <dbReference type="ARBA" id="ARBA00039307"/>
    </source>
</evidence>
<feature type="compositionally biased region" description="Polar residues" evidence="5">
    <location>
        <begin position="435"/>
        <end position="449"/>
    </location>
</feature>
<feature type="repeat" description="TPR" evidence="4">
    <location>
        <begin position="576"/>
        <end position="609"/>
    </location>
</feature>
<feature type="compositionally biased region" description="Polar residues" evidence="5">
    <location>
        <begin position="366"/>
        <end position="377"/>
    </location>
</feature>
<feature type="compositionally biased region" description="Low complexity" evidence="5">
    <location>
        <begin position="242"/>
        <end position="258"/>
    </location>
</feature>
<name>A0AAE9E0C8_CAEBR</name>
<evidence type="ECO:0000313" key="7">
    <source>
        <dbReference type="Proteomes" id="UP000829354"/>
    </source>
</evidence>
<feature type="compositionally biased region" description="Low complexity" evidence="5">
    <location>
        <begin position="267"/>
        <end position="287"/>
    </location>
</feature>
<feature type="region of interest" description="Disordered" evidence="5">
    <location>
        <begin position="777"/>
        <end position="803"/>
    </location>
</feature>
<feature type="repeat" description="TPR" evidence="4">
    <location>
        <begin position="746"/>
        <end position="779"/>
    </location>
</feature>
<dbReference type="Pfam" id="PF13181">
    <property type="entry name" value="TPR_8"/>
    <property type="match status" value="1"/>
</dbReference>
<organism evidence="6 7">
    <name type="scientific">Caenorhabditis briggsae</name>
    <dbReference type="NCBI Taxonomy" id="6238"/>
    <lineage>
        <taxon>Eukaryota</taxon>
        <taxon>Metazoa</taxon>
        <taxon>Ecdysozoa</taxon>
        <taxon>Nematoda</taxon>
        <taxon>Chromadorea</taxon>
        <taxon>Rhabditida</taxon>
        <taxon>Rhabditina</taxon>
        <taxon>Rhabditomorpha</taxon>
        <taxon>Rhabditoidea</taxon>
        <taxon>Rhabditidae</taxon>
        <taxon>Peloderinae</taxon>
        <taxon>Caenorhabditis</taxon>
    </lineage>
</organism>
<keyword evidence="7" id="KW-1185">Reference proteome</keyword>
<dbReference type="InterPro" id="IPR011990">
    <property type="entry name" value="TPR-like_helical_dom_sf"/>
</dbReference>
<evidence type="ECO:0000256" key="2">
    <source>
        <dbReference type="ARBA" id="ARBA00038210"/>
    </source>
</evidence>
<feature type="repeat" description="TPR" evidence="4">
    <location>
        <begin position="644"/>
        <end position="677"/>
    </location>
</feature>
<feature type="compositionally biased region" description="Low complexity" evidence="5">
    <location>
        <begin position="306"/>
        <end position="320"/>
    </location>
</feature>
<feature type="compositionally biased region" description="Low complexity" evidence="5">
    <location>
        <begin position="209"/>
        <end position="223"/>
    </location>
</feature>
<evidence type="ECO:0000256" key="1">
    <source>
        <dbReference type="ARBA" id="ARBA00022803"/>
    </source>
</evidence>
<feature type="compositionally biased region" description="Polar residues" evidence="5">
    <location>
        <begin position="347"/>
        <end position="356"/>
    </location>
</feature>
<dbReference type="PANTHER" id="PTHR12558:SF13">
    <property type="entry name" value="CELL DIVISION CYCLE PROTEIN 27 HOMOLOG"/>
    <property type="match status" value="1"/>
</dbReference>
<dbReference type="Gene3D" id="1.25.40.10">
    <property type="entry name" value="Tetratricopeptide repeat domain"/>
    <property type="match status" value="3"/>
</dbReference>
<proteinExistence type="inferred from homology"/>
<dbReference type="Pfam" id="PF14559">
    <property type="entry name" value="TPR_19"/>
    <property type="match status" value="1"/>
</dbReference>
<dbReference type="Proteomes" id="UP000829354">
    <property type="component" value="Chromosome I"/>
</dbReference>
<protein>
    <recommendedName>
        <fullName evidence="3">Cell division cycle protein 27 homolog</fullName>
    </recommendedName>
</protein>
<dbReference type="Pfam" id="PF13432">
    <property type="entry name" value="TPR_16"/>
    <property type="match status" value="1"/>
</dbReference>
<dbReference type="AlphaFoldDB" id="A0AAE9E0C8"/>
<accession>A0AAE9E0C8</accession>
<gene>
    <name evidence="6" type="ORF">L5515_001113</name>
</gene>
<dbReference type="InterPro" id="IPR019734">
    <property type="entry name" value="TPR_rpt"/>
</dbReference>
<reference evidence="6 7" key="1">
    <citation type="submission" date="2022-04" db="EMBL/GenBank/DDBJ databases">
        <title>Chromosome-level reference genomes for two strains of Caenorhabditis briggsae: an improved platform for comparative genomics.</title>
        <authorList>
            <person name="Stevens L."/>
            <person name="Andersen E."/>
        </authorList>
    </citation>
    <scope>NUCLEOTIDE SEQUENCE [LARGE SCALE GENOMIC DNA]</scope>
    <source>
        <strain evidence="6">VX34</strain>
        <tissue evidence="6">Whole-organism</tissue>
    </source>
</reference>
<dbReference type="SMART" id="SM00028">
    <property type="entry name" value="TPR"/>
    <property type="match status" value="7"/>
</dbReference>
<feature type="compositionally biased region" description="Acidic residues" evidence="5">
    <location>
        <begin position="793"/>
        <end position="803"/>
    </location>
</feature>
<dbReference type="SUPFAM" id="SSF48452">
    <property type="entry name" value="TPR-like"/>
    <property type="match status" value="1"/>
</dbReference>
<evidence type="ECO:0000313" key="6">
    <source>
        <dbReference type="EMBL" id="UMM12228.1"/>
    </source>
</evidence>
<feature type="region of interest" description="Disordered" evidence="5">
    <location>
        <begin position="187"/>
        <end position="449"/>
    </location>
</feature>
<evidence type="ECO:0000256" key="5">
    <source>
        <dbReference type="SAM" id="MobiDB-lite"/>
    </source>
</evidence>
<dbReference type="PANTHER" id="PTHR12558">
    <property type="entry name" value="CELL DIVISION CYCLE 16,23,27"/>
    <property type="match status" value="1"/>
</dbReference>
<dbReference type="EMBL" id="CP092620">
    <property type="protein sequence ID" value="UMM12228.1"/>
    <property type="molecule type" value="Genomic_DNA"/>
</dbReference>
<evidence type="ECO:0000256" key="4">
    <source>
        <dbReference type="PROSITE-ProRule" id="PRU00339"/>
    </source>
</evidence>
<feature type="compositionally biased region" description="Low complexity" evidence="5">
    <location>
        <begin position="405"/>
        <end position="428"/>
    </location>
</feature>